<feature type="compositionally biased region" description="Basic and acidic residues" evidence="1">
    <location>
        <begin position="1"/>
        <end position="13"/>
    </location>
</feature>
<evidence type="ECO:0000313" key="3">
    <source>
        <dbReference type="EMBL" id="QIQ02977.1"/>
    </source>
</evidence>
<evidence type="ECO:0008006" key="5">
    <source>
        <dbReference type="Google" id="ProtNLM"/>
    </source>
</evidence>
<keyword evidence="2" id="KW-1133">Transmembrane helix</keyword>
<evidence type="ECO:0000313" key="4">
    <source>
        <dbReference type="Proteomes" id="UP000501179"/>
    </source>
</evidence>
<accession>A0A6G9GYK4</accession>
<keyword evidence="2" id="KW-0812">Transmembrane</keyword>
<organism evidence="3 4">
    <name type="scientific">Streptomyces liangshanensis</name>
    <dbReference type="NCBI Taxonomy" id="2717324"/>
    <lineage>
        <taxon>Bacteria</taxon>
        <taxon>Bacillati</taxon>
        <taxon>Actinomycetota</taxon>
        <taxon>Actinomycetes</taxon>
        <taxon>Kitasatosporales</taxon>
        <taxon>Streptomycetaceae</taxon>
        <taxon>Streptomyces</taxon>
    </lineage>
</organism>
<protein>
    <recommendedName>
        <fullName evidence="5">DUF3040 domain-containing protein</fullName>
    </recommendedName>
</protein>
<gene>
    <name evidence="3" type="ORF">HA039_12130</name>
</gene>
<evidence type="ECO:0000256" key="2">
    <source>
        <dbReference type="SAM" id="Phobius"/>
    </source>
</evidence>
<name>A0A6G9GYK4_9ACTN</name>
<dbReference type="Proteomes" id="UP000501179">
    <property type="component" value="Chromosome"/>
</dbReference>
<feature type="region of interest" description="Disordered" evidence="1">
    <location>
        <begin position="1"/>
        <end position="40"/>
    </location>
</feature>
<proteinExistence type="predicted"/>
<feature type="transmembrane region" description="Helical" evidence="2">
    <location>
        <begin position="47"/>
        <end position="65"/>
    </location>
</feature>
<dbReference type="AlphaFoldDB" id="A0A6G9GYK4"/>
<evidence type="ECO:0000256" key="1">
    <source>
        <dbReference type="SAM" id="MobiDB-lite"/>
    </source>
</evidence>
<keyword evidence="2" id="KW-0472">Membrane</keyword>
<sequence length="83" mass="9302">MTRSEREEAEVRQLLDGPHPTVPADLAPRALARGTRQRNRRRTVRRILWLTLIAAVVAFAVWAAVADPWNPPPMRTTPPLEGG</sequence>
<keyword evidence="4" id="KW-1185">Reference proteome</keyword>
<dbReference type="EMBL" id="CP050177">
    <property type="protein sequence ID" value="QIQ02977.1"/>
    <property type="molecule type" value="Genomic_DNA"/>
</dbReference>
<reference evidence="3 4" key="1">
    <citation type="submission" date="2020-03" db="EMBL/GenBank/DDBJ databases">
        <title>A novel species.</title>
        <authorList>
            <person name="Gao J."/>
        </authorList>
    </citation>
    <scope>NUCLEOTIDE SEQUENCE [LARGE SCALE GENOMIC DNA]</scope>
    <source>
        <strain evidence="3 4">QMT-12</strain>
    </source>
</reference>
<dbReference type="KEGG" id="slia:HA039_12130"/>
<dbReference type="RefSeq" id="WP_167028009.1">
    <property type="nucleotide sequence ID" value="NZ_CP050177.1"/>
</dbReference>